<sequence length="793" mass="90170">MPPKKPKSAGKKKPKGQKAPSPPPIELPDHPEEIFPVVLTSVTQELFACIADEDVTSESPYKLLKKADIIEDMKTRAAVSDFSPAKQKVLDYPEDEILLVFDRDFVYGTCFYLVVTLEAKELLITPPQPEEEPVEIEREVSKTPELKEWISLGSEVEIENESVRETREKLGFMLRVQRKARAPVCFSDRNAADDKHGNLGCPSYEDSRFSIKWIQRDCGIQAAPTVQSSSAQTQWKCRKNMCTQYKPREFSEEEKDNILQSERMKEFCNSVILRMLVALQQEEIMNVFHDDWKALGTALGSVIAVAFTEKKEQRSKESTSPDVRPSHIVFFCFSNPYEPQLLLECPDDIYSFQFCPSDPNIIVGGCRNGQVVLWDISGHVTHLQRAQSSGKKVSANTDTFELDDNKESKTPVVRLCAVSAVESSHKAPITDVQWLPPTFEVTRMGIPVENKYKTSVQVVTCSPDCSIMFWDVRLPKLLNQPASVRKQSPDQKAEMTPFSVPDTFKHLDRTWKPLCRVLLPNIKTSGEYAPLKFNFQNYTCNENTDRIPEEADEDDESSEIPRDFSQLRLPSDKNLTTLEDVNTKLYIGTEDGEIVYIDWKLEKDESGRLHSTKPLNCFSVHSWLVNTLPRSPFFKDVILTTGGWKFAIWQEGVMDGPIIVSPSSERACTVGCWSLTRPAVFFIGKDDGSIEVWNLLEKASEPIQVHAHVTTAKITSITPWIASPKQHFLAVTDELGVIHVFEIPKKLCIPSKNESVNLKIYFELEKTRLEDYLRREALWETEQKEAKELTNQM</sequence>
<gene>
    <name evidence="6" type="ORF">PLEPLA_LOCUS43226</name>
</gene>
<comment type="caution">
    <text evidence="6">The sequence shown here is derived from an EMBL/GenBank/DDBJ whole genome shotgun (WGS) entry which is preliminary data.</text>
</comment>
<proteinExistence type="predicted"/>
<dbReference type="PANTHER" id="PTHR12442">
    <property type="entry name" value="DYNEIN INTERMEDIATE CHAIN"/>
    <property type="match status" value="1"/>
</dbReference>
<feature type="region of interest" description="Disordered" evidence="5">
    <location>
        <begin position="1"/>
        <end position="30"/>
    </location>
</feature>
<feature type="non-terminal residue" evidence="6">
    <location>
        <position position="793"/>
    </location>
</feature>
<dbReference type="Proteomes" id="UP001153269">
    <property type="component" value="Unassembled WGS sequence"/>
</dbReference>
<evidence type="ECO:0000256" key="4">
    <source>
        <dbReference type="ARBA" id="ARBA00022737"/>
    </source>
</evidence>
<evidence type="ECO:0000256" key="2">
    <source>
        <dbReference type="ARBA" id="ARBA00022490"/>
    </source>
</evidence>
<dbReference type="GO" id="GO:0036159">
    <property type="term" value="P:inner dynein arm assembly"/>
    <property type="evidence" value="ECO:0007669"/>
    <property type="project" value="TreeGrafter"/>
</dbReference>
<organism evidence="6 7">
    <name type="scientific">Pleuronectes platessa</name>
    <name type="common">European plaice</name>
    <dbReference type="NCBI Taxonomy" id="8262"/>
    <lineage>
        <taxon>Eukaryota</taxon>
        <taxon>Metazoa</taxon>
        <taxon>Chordata</taxon>
        <taxon>Craniata</taxon>
        <taxon>Vertebrata</taxon>
        <taxon>Euteleostomi</taxon>
        <taxon>Actinopterygii</taxon>
        <taxon>Neopterygii</taxon>
        <taxon>Teleostei</taxon>
        <taxon>Neoteleostei</taxon>
        <taxon>Acanthomorphata</taxon>
        <taxon>Carangaria</taxon>
        <taxon>Pleuronectiformes</taxon>
        <taxon>Pleuronectoidei</taxon>
        <taxon>Pleuronectidae</taxon>
        <taxon>Pleuronectes</taxon>
    </lineage>
</organism>
<dbReference type="AlphaFoldDB" id="A0A9N7VTK0"/>
<protein>
    <recommendedName>
        <fullName evidence="8">WD repeat domain 63</fullName>
    </recommendedName>
</protein>
<keyword evidence="4" id="KW-0677">Repeat</keyword>
<feature type="compositionally biased region" description="Basic residues" evidence="5">
    <location>
        <begin position="1"/>
        <end position="16"/>
    </location>
</feature>
<keyword evidence="2" id="KW-0963">Cytoplasm</keyword>
<comment type="subcellular location">
    <subcellularLocation>
        <location evidence="1">Cytoplasm</location>
    </subcellularLocation>
</comment>
<dbReference type="GO" id="GO:0060294">
    <property type="term" value="P:cilium movement involved in cell motility"/>
    <property type="evidence" value="ECO:0007669"/>
    <property type="project" value="TreeGrafter"/>
</dbReference>
<keyword evidence="7" id="KW-1185">Reference proteome</keyword>
<evidence type="ECO:0000313" key="6">
    <source>
        <dbReference type="EMBL" id="CAB1455450.1"/>
    </source>
</evidence>
<dbReference type="PANTHER" id="PTHR12442:SF5">
    <property type="entry name" value="DYNEIN AXONEMAL INTERMEDIATE CHAIN 3"/>
    <property type="match status" value="1"/>
</dbReference>
<dbReference type="GO" id="GO:0036156">
    <property type="term" value="C:inner dynein arm"/>
    <property type="evidence" value="ECO:0007669"/>
    <property type="project" value="TreeGrafter"/>
</dbReference>
<evidence type="ECO:0000256" key="3">
    <source>
        <dbReference type="ARBA" id="ARBA00022574"/>
    </source>
</evidence>
<dbReference type="Gene3D" id="2.130.10.10">
    <property type="entry name" value="YVTN repeat-like/Quinoprotein amine dehydrogenase"/>
    <property type="match status" value="2"/>
</dbReference>
<evidence type="ECO:0000256" key="1">
    <source>
        <dbReference type="ARBA" id="ARBA00004496"/>
    </source>
</evidence>
<dbReference type="EMBL" id="CADEAL010004256">
    <property type="protein sequence ID" value="CAB1455450.1"/>
    <property type="molecule type" value="Genomic_DNA"/>
</dbReference>
<dbReference type="InterPro" id="IPR015943">
    <property type="entry name" value="WD40/YVTN_repeat-like_dom_sf"/>
</dbReference>
<dbReference type="InterPro" id="IPR050687">
    <property type="entry name" value="Dynein_IC"/>
</dbReference>
<dbReference type="GO" id="GO:0045504">
    <property type="term" value="F:dynein heavy chain binding"/>
    <property type="evidence" value="ECO:0007669"/>
    <property type="project" value="TreeGrafter"/>
</dbReference>
<accession>A0A9N7VTK0</accession>
<dbReference type="SMART" id="SM00320">
    <property type="entry name" value="WD40"/>
    <property type="match status" value="3"/>
</dbReference>
<dbReference type="Pfam" id="PF00400">
    <property type="entry name" value="WD40"/>
    <property type="match status" value="1"/>
</dbReference>
<dbReference type="InterPro" id="IPR036322">
    <property type="entry name" value="WD40_repeat_dom_sf"/>
</dbReference>
<dbReference type="InterPro" id="IPR001680">
    <property type="entry name" value="WD40_rpt"/>
</dbReference>
<reference evidence="6" key="1">
    <citation type="submission" date="2020-03" db="EMBL/GenBank/DDBJ databases">
        <authorList>
            <person name="Weist P."/>
        </authorList>
    </citation>
    <scope>NUCLEOTIDE SEQUENCE</scope>
</reference>
<dbReference type="SUPFAM" id="SSF50978">
    <property type="entry name" value="WD40 repeat-like"/>
    <property type="match status" value="1"/>
</dbReference>
<evidence type="ECO:0000256" key="5">
    <source>
        <dbReference type="SAM" id="MobiDB-lite"/>
    </source>
</evidence>
<keyword evidence="3" id="KW-0853">WD repeat</keyword>
<evidence type="ECO:0000313" key="7">
    <source>
        <dbReference type="Proteomes" id="UP001153269"/>
    </source>
</evidence>
<dbReference type="GO" id="GO:0045503">
    <property type="term" value="F:dynein light chain binding"/>
    <property type="evidence" value="ECO:0007669"/>
    <property type="project" value="TreeGrafter"/>
</dbReference>
<evidence type="ECO:0008006" key="8">
    <source>
        <dbReference type="Google" id="ProtNLM"/>
    </source>
</evidence>
<name>A0A9N7VTK0_PLEPL</name>